<evidence type="ECO:0000313" key="1">
    <source>
        <dbReference type="Ensembl" id="ENSAMXP00005000195.1"/>
    </source>
</evidence>
<sequence length="133" mass="14943">LLKLRVCVFLCFFCFFFYSFSPLTLGWVVLSVWLCVGGPAGVSGVNLRKFIGCAVREFAFIARKPGCGALPVTTDACWGRCETWEVRHSSFLHNLVLTQMAHRQIMPAVVTNCYFWQCGQCAKSCWKMKSASP</sequence>
<evidence type="ECO:0000313" key="2">
    <source>
        <dbReference type="Proteomes" id="UP000694621"/>
    </source>
</evidence>
<name>A0A8B9GNS1_ASTMX</name>
<dbReference type="Proteomes" id="UP000694621">
    <property type="component" value="Unplaced"/>
</dbReference>
<dbReference type="InterPro" id="IPR029034">
    <property type="entry name" value="Cystine-knot_cytokine"/>
</dbReference>
<organism evidence="1 2">
    <name type="scientific">Astyanax mexicanus</name>
    <name type="common">Blind cave fish</name>
    <name type="synonym">Astyanax fasciatus mexicanus</name>
    <dbReference type="NCBI Taxonomy" id="7994"/>
    <lineage>
        <taxon>Eukaryota</taxon>
        <taxon>Metazoa</taxon>
        <taxon>Chordata</taxon>
        <taxon>Craniata</taxon>
        <taxon>Vertebrata</taxon>
        <taxon>Euteleostomi</taxon>
        <taxon>Actinopterygii</taxon>
        <taxon>Neopterygii</taxon>
        <taxon>Teleostei</taxon>
        <taxon>Ostariophysi</taxon>
        <taxon>Characiformes</taxon>
        <taxon>Characoidei</taxon>
        <taxon>Acestrorhamphidae</taxon>
        <taxon>Acestrorhamphinae</taxon>
        <taxon>Astyanax</taxon>
    </lineage>
</organism>
<dbReference type="AlphaFoldDB" id="A0A8B9GNS1"/>
<dbReference type="SUPFAM" id="SSF57501">
    <property type="entry name" value="Cystine-knot cytokines"/>
    <property type="match status" value="1"/>
</dbReference>
<dbReference type="Ensembl" id="ENSAMXT00005000215.1">
    <property type="protein sequence ID" value="ENSAMXP00005000195.1"/>
    <property type="gene ID" value="ENSAMXG00005000108.1"/>
</dbReference>
<protein>
    <submittedName>
        <fullName evidence="1">Glycoprotein hormone subunit beta 5</fullName>
    </submittedName>
</protein>
<reference evidence="1" key="1">
    <citation type="submission" date="2025-08" db="UniProtKB">
        <authorList>
            <consortium name="Ensembl"/>
        </authorList>
    </citation>
    <scope>IDENTIFICATION</scope>
</reference>
<accession>A0A8B9GNS1</accession>
<proteinExistence type="predicted"/>
<dbReference type="Gene3D" id="2.10.90.10">
    <property type="entry name" value="Cystine-knot cytokines"/>
    <property type="match status" value="1"/>
</dbReference>